<sequence>MASQSIPDSDIFLVHSDTDEESLHEAGCSRPGCCYWMPCMQSHRPPGDLRWNWWEPITENGKADGRRWWSKGLMAFKKIREWSELVAGPKWKTFIRQFQKKRSKQSKFQYDPVSYSLNFDEGQAHTEDNDLCFRDFSSRYASIPISTKSYSIDLGKDELSFA</sequence>
<keyword evidence="2" id="KW-1185">Reference proteome</keyword>
<comment type="caution">
    <text evidence="1">The sequence shown here is derived from an EMBL/GenBank/DDBJ whole genome shotgun (WGS) entry which is preliminary data.</text>
</comment>
<reference evidence="2" key="1">
    <citation type="journal article" date="2022" name="Mol. Ecol. Resour.">
        <title>The genomes of chicory, endive, great burdock and yacon provide insights into Asteraceae palaeo-polyploidization history and plant inulin production.</title>
        <authorList>
            <person name="Fan W."/>
            <person name="Wang S."/>
            <person name="Wang H."/>
            <person name="Wang A."/>
            <person name="Jiang F."/>
            <person name="Liu H."/>
            <person name="Zhao H."/>
            <person name="Xu D."/>
            <person name="Zhang Y."/>
        </authorList>
    </citation>
    <scope>NUCLEOTIDE SEQUENCE [LARGE SCALE GENOMIC DNA]</scope>
    <source>
        <strain evidence="2">cv. Punajuju</strain>
    </source>
</reference>
<name>A0ACB8ZUJ7_CICIN</name>
<evidence type="ECO:0000313" key="1">
    <source>
        <dbReference type="EMBL" id="KAI3699790.1"/>
    </source>
</evidence>
<gene>
    <name evidence="1" type="ORF">L2E82_44331</name>
</gene>
<accession>A0ACB8ZUJ7</accession>
<proteinExistence type="predicted"/>
<evidence type="ECO:0000313" key="2">
    <source>
        <dbReference type="Proteomes" id="UP001055811"/>
    </source>
</evidence>
<dbReference type="Proteomes" id="UP001055811">
    <property type="component" value="Linkage Group LG08"/>
</dbReference>
<protein>
    <submittedName>
        <fullName evidence="1">Uncharacterized protein</fullName>
    </submittedName>
</protein>
<dbReference type="EMBL" id="CM042016">
    <property type="protein sequence ID" value="KAI3699790.1"/>
    <property type="molecule type" value="Genomic_DNA"/>
</dbReference>
<reference evidence="1 2" key="2">
    <citation type="journal article" date="2022" name="Mol. Ecol. Resour.">
        <title>The genomes of chicory, endive, great burdock and yacon provide insights into Asteraceae paleo-polyploidization history and plant inulin production.</title>
        <authorList>
            <person name="Fan W."/>
            <person name="Wang S."/>
            <person name="Wang H."/>
            <person name="Wang A."/>
            <person name="Jiang F."/>
            <person name="Liu H."/>
            <person name="Zhao H."/>
            <person name="Xu D."/>
            <person name="Zhang Y."/>
        </authorList>
    </citation>
    <scope>NUCLEOTIDE SEQUENCE [LARGE SCALE GENOMIC DNA]</scope>
    <source>
        <strain evidence="2">cv. Punajuju</strain>
        <tissue evidence="1">Leaves</tissue>
    </source>
</reference>
<organism evidence="1 2">
    <name type="scientific">Cichorium intybus</name>
    <name type="common">Chicory</name>
    <dbReference type="NCBI Taxonomy" id="13427"/>
    <lineage>
        <taxon>Eukaryota</taxon>
        <taxon>Viridiplantae</taxon>
        <taxon>Streptophyta</taxon>
        <taxon>Embryophyta</taxon>
        <taxon>Tracheophyta</taxon>
        <taxon>Spermatophyta</taxon>
        <taxon>Magnoliopsida</taxon>
        <taxon>eudicotyledons</taxon>
        <taxon>Gunneridae</taxon>
        <taxon>Pentapetalae</taxon>
        <taxon>asterids</taxon>
        <taxon>campanulids</taxon>
        <taxon>Asterales</taxon>
        <taxon>Asteraceae</taxon>
        <taxon>Cichorioideae</taxon>
        <taxon>Cichorieae</taxon>
        <taxon>Cichoriinae</taxon>
        <taxon>Cichorium</taxon>
    </lineage>
</organism>